<dbReference type="PANTHER" id="PTHR21310:SF48">
    <property type="entry name" value="AMINOGLYCOSIDE PHOSPHOTRANSFERASE DOMAIN-CONTAINING PROTEIN"/>
    <property type="match status" value="1"/>
</dbReference>
<feature type="domain" description="Aminoglycoside phosphotransferase" evidence="1">
    <location>
        <begin position="106"/>
        <end position="343"/>
    </location>
</feature>
<dbReference type="RefSeq" id="XP_062643590.1">
    <property type="nucleotide sequence ID" value="XM_062790776.1"/>
</dbReference>
<dbReference type="Gene3D" id="3.90.1200.10">
    <property type="match status" value="1"/>
</dbReference>
<name>A0AAN6TSD6_9PEZI</name>
<dbReference type="PANTHER" id="PTHR21310">
    <property type="entry name" value="AMINOGLYCOSIDE PHOSPHOTRANSFERASE-RELATED-RELATED"/>
    <property type="match status" value="1"/>
</dbReference>
<dbReference type="SUPFAM" id="SSF56112">
    <property type="entry name" value="Protein kinase-like (PK-like)"/>
    <property type="match status" value="1"/>
</dbReference>
<dbReference type="InterPro" id="IPR002575">
    <property type="entry name" value="Aminoglycoside_PTrfase"/>
</dbReference>
<dbReference type="CDD" id="cd05120">
    <property type="entry name" value="APH_ChoK_like"/>
    <property type="match status" value="1"/>
</dbReference>
<comment type="caution">
    <text evidence="2">The sequence shown here is derived from an EMBL/GenBank/DDBJ whole genome shotgun (WGS) entry which is preliminary data.</text>
</comment>
<evidence type="ECO:0000313" key="2">
    <source>
        <dbReference type="EMBL" id="KAK4119817.1"/>
    </source>
</evidence>
<accession>A0AAN6TSD6</accession>
<dbReference type="GeneID" id="87827545"/>
<reference evidence="2" key="2">
    <citation type="submission" date="2023-05" db="EMBL/GenBank/DDBJ databases">
        <authorList>
            <consortium name="Lawrence Berkeley National Laboratory"/>
            <person name="Steindorff A."/>
            <person name="Hensen N."/>
            <person name="Bonometti L."/>
            <person name="Westerberg I."/>
            <person name="Brannstrom I.O."/>
            <person name="Guillou S."/>
            <person name="Cros-Aarteil S."/>
            <person name="Calhoun S."/>
            <person name="Haridas S."/>
            <person name="Kuo A."/>
            <person name="Mondo S."/>
            <person name="Pangilinan J."/>
            <person name="Riley R."/>
            <person name="Labutti K."/>
            <person name="Andreopoulos B."/>
            <person name="Lipzen A."/>
            <person name="Chen C."/>
            <person name="Yanf M."/>
            <person name="Daum C."/>
            <person name="Ng V."/>
            <person name="Clum A."/>
            <person name="Ohm R."/>
            <person name="Martin F."/>
            <person name="Silar P."/>
            <person name="Natvig D."/>
            <person name="Lalanne C."/>
            <person name="Gautier V."/>
            <person name="Ament-Velasquez S.L."/>
            <person name="Kruys A."/>
            <person name="Hutchinson M.I."/>
            <person name="Powell A.J."/>
            <person name="Barry K."/>
            <person name="Miller A.N."/>
            <person name="Grigoriev I.V."/>
            <person name="Debuchy R."/>
            <person name="Gladieux P."/>
            <person name="Thoren M.H."/>
            <person name="Johannesson H."/>
        </authorList>
    </citation>
    <scope>NUCLEOTIDE SEQUENCE</scope>
    <source>
        <strain evidence="2">CBS 731.68</strain>
    </source>
</reference>
<dbReference type="Pfam" id="PF01636">
    <property type="entry name" value="APH"/>
    <property type="match status" value="1"/>
</dbReference>
<proteinExistence type="predicted"/>
<dbReference type="EMBL" id="MU853244">
    <property type="protein sequence ID" value="KAK4119817.1"/>
    <property type="molecule type" value="Genomic_DNA"/>
</dbReference>
<keyword evidence="2" id="KW-0418">Kinase</keyword>
<evidence type="ECO:0000259" key="1">
    <source>
        <dbReference type="Pfam" id="PF01636"/>
    </source>
</evidence>
<organism evidence="2 3">
    <name type="scientific">Parathielavia appendiculata</name>
    <dbReference type="NCBI Taxonomy" id="2587402"/>
    <lineage>
        <taxon>Eukaryota</taxon>
        <taxon>Fungi</taxon>
        <taxon>Dikarya</taxon>
        <taxon>Ascomycota</taxon>
        <taxon>Pezizomycotina</taxon>
        <taxon>Sordariomycetes</taxon>
        <taxon>Sordariomycetidae</taxon>
        <taxon>Sordariales</taxon>
        <taxon>Chaetomiaceae</taxon>
        <taxon>Parathielavia</taxon>
    </lineage>
</organism>
<keyword evidence="2" id="KW-0808">Transferase</keyword>
<evidence type="ECO:0000313" key="3">
    <source>
        <dbReference type="Proteomes" id="UP001302602"/>
    </source>
</evidence>
<reference evidence="2" key="1">
    <citation type="journal article" date="2023" name="Mol. Phylogenet. Evol.">
        <title>Genome-scale phylogeny and comparative genomics of the fungal order Sordariales.</title>
        <authorList>
            <person name="Hensen N."/>
            <person name="Bonometti L."/>
            <person name="Westerberg I."/>
            <person name="Brannstrom I.O."/>
            <person name="Guillou S."/>
            <person name="Cros-Aarteil S."/>
            <person name="Calhoun S."/>
            <person name="Haridas S."/>
            <person name="Kuo A."/>
            <person name="Mondo S."/>
            <person name="Pangilinan J."/>
            <person name="Riley R."/>
            <person name="LaButti K."/>
            <person name="Andreopoulos B."/>
            <person name="Lipzen A."/>
            <person name="Chen C."/>
            <person name="Yan M."/>
            <person name="Daum C."/>
            <person name="Ng V."/>
            <person name="Clum A."/>
            <person name="Steindorff A."/>
            <person name="Ohm R.A."/>
            <person name="Martin F."/>
            <person name="Silar P."/>
            <person name="Natvig D.O."/>
            <person name="Lalanne C."/>
            <person name="Gautier V."/>
            <person name="Ament-Velasquez S.L."/>
            <person name="Kruys A."/>
            <person name="Hutchinson M.I."/>
            <person name="Powell A.J."/>
            <person name="Barry K."/>
            <person name="Miller A.N."/>
            <person name="Grigoriev I.V."/>
            <person name="Debuchy R."/>
            <person name="Gladieux P."/>
            <person name="Hiltunen Thoren M."/>
            <person name="Johannesson H."/>
        </authorList>
    </citation>
    <scope>NUCLEOTIDE SEQUENCE</scope>
    <source>
        <strain evidence="2">CBS 731.68</strain>
    </source>
</reference>
<dbReference type="AlphaFoldDB" id="A0AAN6TSD6"/>
<dbReference type="Proteomes" id="UP001302602">
    <property type="component" value="Unassembled WGS sequence"/>
</dbReference>
<dbReference type="InterPro" id="IPR011009">
    <property type="entry name" value="Kinase-like_dom_sf"/>
</dbReference>
<dbReference type="InterPro" id="IPR051678">
    <property type="entry name" value="AGP_Transferase"/>
</dbReference>
<dbReference type="GO" id="GO:0016301">
    <property type="term" value="F:kinase activity"/>
    <property type="evidence" value="ECO:0007669"/>
    <property type="project" value="UniProtKB-KW"/>
</dbReference>
<sequence length="369" mass="41616">MVLTLKDFCCGGGGQALKTLSNFALKFAASVCPQQASIYTAINDRDQSATTSIIPGYARLDRITMPAVTPPTLPFFCDPSELPAPLPTLDEIVAADQTFPDISDNTYQRVARVKDKFIVKYGVSPWVSENEGHALLLLAKYPSIPVPRLYAMHRKGDRLFLIMEFKEGMQLSTVWGGLSEHDKLDIIGQLRAIFTQVRQIPSPGIFSNVIGGPLRHRFFLSVEPTPEINGPFQHERDFSMAMARRSRKTWESNGYKPWTSEFLERHLPTALAGHLSVFTHDDLQRKNILVARNVASADSANPGESGSKWRVTAVIDWENAGWYPSYWEYAARFVEFVWDDDWPEKFEGIVDPCPLEAGLLRFVRQDLDY</sequence>
<gene>
    <name evidence="2" type="ORF">N657DRAFT_626139</name>
</gene>
<protein>
    <submittedName>
        <fullName evidence="2">Kinase-like protein</fullName>
    </submittedName>
</protein>
<keyword evidence="3" id="KW-1185">Reference proteome</keyword>